<gene>
    <name evidence="3" type="ORF">BCV69DRAFT_311357</name>
</gene>
<reference evidence="3 4" key="1">
    <citation type="journal article" date="2018" name="Mol. Biol. Evol.">
        <title>Broad Genomic Sampling Reveals a Smut Pathogenic Ancestry of the Fungal Clade Ustilaginomycotina.</title>
        <authorList>
            <person name="Kijpornyongpan T."/>
            <person name="Mondo S.J."/>
            <person name="Barry K."/>
            <person name="Sandor L."/>
            <person name="Lee J."/>
            <person name="Lipzen A."/>
            <person name="Pangilinan J."/>
            <person name="LaButti K."/>
            <person name="Hainaut M."/>
            <person name="Henrissat B."/>
            <person name="Grigoriev I.V."/>
            <person name="Spatafora J.W."/>
            <person name="Aime M.C."/>
        </authorList>
    </citation>
    <scope>NUCLEOTIDE SEQUENCE [LARGE SCALE GENOMIC DNA]</scope>
    <source>
        <strain evidence="3 4">MCA 4718</strain>
    </source>
</reference>
<keyword evidence="4" id="KW-1185">Reference proteome</keyword>
<feature type="compositionally biased region" description="Low complexity" evidence="1">
    <location>
        <begin position="655"/>
        <end position="687"/>
    </location>
</feature>
<dbReference type="Proteomes" id="UP000245942">
    <property type="component" value="Unassembled WGS sequence"/>
</dbReference>
<dbReference type="AlphaFoldDB" id="A0A316UBE8"/>
<proteinExistence type="predicted"/>
<dbReference type="GeneID" id="37016589"/>
<feature type="region of interest" description="Disordered" evidence="1">
    <location>
        <begin position="59"/>
        <end position="100"/>
    </location>
</feature>
<dbReference type="PANTHER" id="PTHR22696:SF1">
    <property type="entry name" value="E3 UBIQUITIN-PROTEIN LIGASE RNF26"/>
    <property type="match status" value="1"/>
</dbReference>
<dbReference type="STRING" id="1684307.A0A316UBE8"/>
<sequence>MDILSFDWLFSSSSHDDPSFQGADRASRAPQPLPDVQATAASAQIANDSFFNRLAALGASQPTQDPADRPDAASSWFGISSSASRPGSTDAEGADNSDQEGFEPQMWTFLTSRYAISLVVMGVLVNRIHHICRPRGGRPARMRGRKRLALRLPALLALGYATLALGMRVLQLWAGDYIPGHSWLADQLATLTNLRLDAARRDADEKLLWITYVAACLGIATESLTRTLEAAHEPSPSFNLMGFSLTVQSHQMEPSHVSLHFFLFVFLEVAEVFSLCLMSCWRKPRIKRLHITTVFGLAATAHYLLAPAHRRPIIFGFNKMPDVVMLAIVLVTMALHSLTMLVTEGKIDTSRLLFTRSNFPSASDDYSLALFKLGTACLQSTRLTGLSRELVSIEVPEKTYIEVDELGNTRIKTGLEGLIKGDGSGGLTNEIRITTPVSRIGGGWRGADYDSPIFMSGAKWREVKRFIFAVFGVAGTIWRAVSSRAPRPPLAWLGRCVPQWVRKLPRWIRLIWHGQNGERRREERLSRQQIERDRQENLRKEALKAVLRRNGVDIAEGEDPNLAAWRAMREGVQRREDGLRTRRTADGGDTTEDQMGVPASLWNHLLYATGEASAQPSAGALAGMDTGDEDEDADWTLEEHAEEDMSDSASEDDGGSPSVSVSDSGAGTPAAYSLRSRSSSPAVSRSTAREAAASAAIRRSRALSPLQQQHLDTISVSSDAGEDDEEAEEETPMSLLQLARRAFSPSPEAEIGVLEHEGDESQSDAFSRVLLVHAAAPSGSPVVTRARYRSLMNSSGASAGTQALTSATAADDHLHETILRRRALIPSGGGGASPSADADEDRSAERERLRLCVVCCYEERTILCWPCRCLALCDGCREELASRPGRAGGGRAAGGAGGEGGLHNCPTCRAEVRGFSRIYLP</sequence>
<keyword evidence="2" id="KW-0812">Transmembrane</keyword>
<dbReference type="OrthoDB" id="498543at2759"/>
<evidence type="ECO:0000313" key="4">
    <source>
        <dbReference type="Proteomes" id="UP000245942"/>
    </source>
</evidence>
<feature type="compositionally biased region" description="Acidic residues" evidence="1">
    <location>
        <begin position="640"/>
        <end position="654"/>
    </location>
</feature>
<dbReference type="GO" id="GO:0006511">
    <property type="term" value="P:ubiquitin-dependent protein catabolic process"/>
    <property type="evidence" value="ECO:0007669"/>
    <property type="project" value="TreeGrafter"/>
</dbReference>
<dbReference type="Gene3D" id="3.30.40.10">
    <property type="entry name" value="Zinc/RING finger domain, C3HC4 (zinc finger)"/>
    <property type="match status" value="1"/>
</dbReference>
<feature type="transmembrane region" description="Helical" evidence="2">
    <location>
        <begin position="325"/>
        <end position="343"/>
    </location>
</feature>
<feature type="compositionally biased region" description="Basic and acidic residues" evidence="1">
    <location>
        <begin position="573"/>
        <end position="586"/>
    </location>
</feature>
<feature type="region of interest" description="Disordered" evidence="1">
    <location>
        <begin position="640"/>
        <end position="687"/>
    </location>
</feature>
<keyword evidence="2" id="KW-1133">Transmembrane helix</keyword>
<protein>
    <recommendedName>
        <fullName evidence="5">RING-type domain-containing protein</fullName>
    </recommendedName>
</protein>
<evidence type="ECO:0008006" key="5">
    <source>
        <dbReference type="Google" id="ProtNLM"/>
    </source>
</evidence>
<dbReference type="GO" id="GO:0016567">
    <property type="term" value="P:protein ubiquitination"/>
    <property type="evidence" value="ECO:0007669"/>
    <property type="project" value="TreeGrafter"/>
</dbReference>
<feature type="region of interest" description="Disordered" evidence="1">
    <location>
        <begin position="573"/>
        <end position="596"/>
    </location>
</feature>
<evidence type="ECO:0000313" key="3">
    <source>
        <dbReference type="EMBL" id="PWN22560.1"/>
    </source>
</evidence>
<keyword evidence="2" id="KW-0472">Membrane</keyword>
<dbReference type="GO" id="GO:0061630">
    <property type="term" value="F:ubiquitin protein ligase activity"/>
    <property type="evidence" value="ECO:0007669"/>
    <property type="project" value="TreeGrafter"/>
</dbReference>
<organism evidence="3 4">
    <name type="scientific">Pseudomicrostroma glucosiphilum</name>
    <dbReference type="NCBI Taxonomy" id="1684307"/>
    <lineage>
        <taxon>Eukaryota</taxon>
        <taxon>Fungi</taxon>
        <taxon>Dikarya</taxon>
        <taxon>Basidiomycota</taxon>
        <taxon>Ustilaginomycotina</taxon>
        <taxon>Exobasidiomycetes</taxon>
        <taxon>Microstromatales</taxon>
        <taxon>Microstromatales incertae sedis</taxon>
        <taxon>Pseudomicrostroma</taxon>
    </lineage>
</organism>
<feature type="compositionally biased region" description="Low complexity" evidence="1">
    <location>
        <begin position="72"/>
        <end position="84"/>
    </location>
</feature>
<dbReference type="RefSeq" id="XP_025349720.1">
    <property type="nucleotide sequence ID" value="XM_025494855.1"/>
</dbReference>
<evidence type="ECO:0000256" key="2">
    <source>
        <dbReference type="SAM" id="Phobius"/>
    </source>
</evidence>
<dbReference type="InterPro" id="IPR013083">
    <property type="entry name" value="Znf_RING/FYVE/PHD"/>
</dbReference>
<dbReference type="PANTHER" id="PTHR22696">
    <property type="entry name" value="E3 UBIQUITIN-PROTEIN LIGASE RNF26"/>
    <property type="match status" value="1"/>
</dbReference>
<feature type="transmembrane region" description="Helical" evidence="2">
    <location>
        <begin position="148"/>
        <end position="170"/>
    </location>
</feature>
<accession>A0A316UBE8</accession>
<dbReference type="EMBL" id="KZ819323">
    <property type="protein sequence ID" value="PWN22560.1"/>
    <property type="molecule type" value="Genomic_DNA"/>
</dbReference>
<feature type="region of interest" description="Disordered" evidence="1">
    <location>
        <begin position="14"/>
        <end position="40"/>
    </location>
</feature>
<name>A0A316UBE8_9BASI</name>
<feature type="transmembrane region" description="Helical" evidence="2">
    <location>
        <begin position="257"/>
        <end position="277"/>
    </location>
</feature>
<feature type="transmembrane region" description="Helical" evidence="2">
    <location>
        <begin position="106"/>
        <end position="128"/>
    </location>
</feature>
<evidence type="ECO:0000256" key="1">
    <source>
        <dbReference type="SAM" id="MobiDB-lite"/>
    </source>
</evidence>